<feature type="domain" description="HTH cro/C1-type" evidence="1">
    <location>
        <begin position="2"/>
        <end position="31"/>
    </location>
</feature>
<gene>
    <name evidence="2" type="ORF">FHR82_003492</name>
</gene>
<sequence length="375" mass="40240">MSKIERGERDIRRLDVLVEVAKALRVTLGDLLGEPVLMEDEHKNDDVPAIRDALMAPQRLSKTLFGGGFEPEYVDPKPVASWTEDAWSDYQGGRIGKVVAALPRLIKTAQQMEAAGGDGSYKRRCAAVSARIHHLAATTLSKVGEADLAWIAAERAMQAADTADDPLVLASAARSGTHALLAVGRFDDAMQLGDAAARWLMPRMKDGDPAALSLYGMLHLRSAIAAARQQDRGIASELLSKAEVAGDALGEDANHWLTGFGPTNVALHRISAGLDLGDIPLAIKQAEQLDTSGVPVERQVTHLIDHARALSLLAKDDDAVQVLLSAEEKSPQLVRHSAIAREVVRTIYRRAPVTGGKKSSLLLALAERCRAVSDS</sequence>
<proteinExistence type="predicted"/>
<dbReference type="EMBL" id="JACHJQ010000003">
    <property type="protein sequence ID" value="MBB4907272.1"/>
    <property type="molecule type" value="Genomic_DNA"/>
</dbReference>
<dbReference type="Proteomes" id="UP000520767">
    <property type="component" value="Unassembled WGS sequence"/>
</dbReference>
<accession>A0A7W7VEI7</accession>
<dbReference type="PROSITE" id="PS50943">
    <property type="entry name" value="HTH_CROC1"/>
    <property type="match status" value="1"/>
</dbReference>
<evidence type="ECO:0000313" key="3">
    <source>
        <dbReference type="Proteomes" id="UP000520767"/>
    </source>
</evidence>
<evidence type="ECO:0000313" key="2">
    <source>
        <dbReference type="EMBL" id="MBB4907272.1"/>
    </source>
</evidence>
<name>A0A7W7VEI7_9PSEU</name>
<comment type="caution">
    <text evidence="2">The sequence shown here is derived from an EMBL/GenBank/DDBJ whole genome shotgun (WGS) entry which is preliminary data.</text>
</comment>
<reference evidence="2 3" key="1">
    <citation type="submission" date="2020-08" db="EMBL/GenBank/DDBJ databases">
        <title>Genomic Encyclopedia of Type Strains, Phase III (KMG-III): the genomes of soil and plant-associated and newly described type strains.</title>
        <authorList>
            <person name="Whitman W."/>
        </authorList>
    </citation>
    <scope>NUCLEOTIDE SEQUENCE [LARGE SCALE GENOMIC DNA]</scope>
    <source>
        <strain evidence="2 3">CECT 8960</strain>
    </source>
</reference>
<evidence type="ECO:0000259" key="1">
    <source>
        <dbReference type="PROSITE" id="PS50943"/>
    </source>
</evidence>
<organism evidence="2 3">
    <name type="scientific">Actinophytocola algeriensis</name>
    <dbReference type="NCBI Taxonomy" id="1768010"/>
    <lineage>
        <taxon>Bacteria</taxon>
        <taxon>Bacillati</taxon>
        <taxon>Actinomycetota</taxon>
        <taxon>Actinomycetes</taxon>
        <taxon>Pseudonocardiales</taxon>
        <taxon>Pseudonocardiaceae</taxon>
    </lineage>
</organism>
<dbReference type="AlphaFoldDB" id="A0A7W7VEI7"/>
<protein>
    <submittedName>
        <fullName evidence="2">Transcriptional regulator with XRE-family HTH domain</fullName>
    </submittedName>
</protein>
<keyword evidence="3" id="KW-1185">Reference proteome</keyword>
<dbReference type="InterPro" id="IPR001387">
    <property type="entry name" value="Cro/C1-type_HTH"/>
</dbReference>